<proteinExistence type="predicted"/>
<gene>
    <name evidence="1" type="ORF">CEXT_107791</name>
</gene>
<comment type="caution">
    <text evidence="1">The sequence shown here is derived from an EMBL/GenBank/DDBJ whole genome shotgun (WGS) entry which is preliminary data.</text>
</comment>
<protein>
    <submittedName>
        <fullName evidence="1">Uncharacterized protein</fullName>
    </submittedName>
</protein>
<reference evidence="1 2" key="1">
    <citation type="submission" date="2021-06" db="EMBL/GenBank/DDBJ databases">
        <title>Caerostris extrusa draft genome.</title>
        <authorList>
            <person name="Kono N."/>
            <person name="Arakawa K."/>
        </authorList>
    </citation>
    <scope>NUCLEOTIDE SEQUENCE [LARGE SCALE GENOMIC DNA]</scope>
</reference>
<evidence type="ECO:0000313" key="1">
    <source>
        <dbReference type="EMBL" id="GIY81114.1"/>
    </source>
</evidence>
<organism evidence="1 2">
    <name type="scientific">Caerostris extrusa</name>
    <name type="common">Bark spider</name>
    <name type="synonym">Caerostris bankana</name>
    <dbReference type="NCBI Taxonomy" id="172846"/>
    <lineage>
        <taxon>Eukaryota</taxon>
        <taxon>Metazoa</taxon>
        <taxon>Ecdysozoa</taxon>
        <taxon>Arthropoda</taxon>
        <taxon>Chelicerata</taxon>
        <taxon>Arachnida</taxon>
        <taxon>Araneae</taxon>
        <taxon>Araneomorphae</taxon>
        <taxon>Entelegynae</taxon>
        <taxon>Araneoidea</taxon>
        <taxon>Araneidae</taxon>
        <taxon>Caerostris</taxon>
    </lineage>
</organism>
<dbReference type="AlphaFoldDB" id="A0AAV4WFZ8"/>
<dbReference type="Proteomes" id="UP001054945">
    <property type="component" value="Unassembled WGS sequence"/>
</dbReference>
<name>A0AAV4WFZ8_CAEEX</name>
<sequence>MSQSSTAIKIQLPHAQSSTAKDPTVTCHIVIQLPYVTIVNSYQDPTATCHNRQQLSRSNCQHNRQQLSRSNSICHNQQLSRSNCHMSQSSTAIKIQLPHVTIVNNYQDPTATCHNRQQLSRSNCHMSHVNSYQDPTHMPHRQQLSRPTVLNHMRFTVNYLYKYFITEM</sequence>
<keyword evidence="2" id="KW-1185">Reference proteome</keyword>
<evidence type="ECO:0000313" key="2">
    <source>
        <dbReference type="Proteomes" id="UP001054945"/>
    </source>
</evidence>
<accession>A0AAV4WFZ8</accession>
<dbReference type="EMBL" id="BPLR01016084">
    <property type="protein sequence ID" value="GIY81114.1"/>
    <property type="molecule type" value="Genomic_DNA"/>
</dbReference>